<feature type="binding site" evidence="5">
    <location>
        <position position="507"/>
    </location>
    <ligand>
        <name>chloride</name>
        <dbReference type="ChEBI" id="CHEBI:17996"/>
        <label>1</label>
    </ligand>
</feature>
<keyword evidence="1 10" id="KW-0732">Signal</keyword>
<feature type="binding site" evidence="6">
    <location>
        <position position="373"/>
    </location>
    <ligand>
        <name>Zn(2+)</name>
        <dbReference type="ChEBI" id="CHEBI:29105"/>
        <label>1</label>
        <note>catalytic</note>
    </ligand>
</feature>
<feature type="active site" description="Proton donor 1" evidence="4">
    <location>
        <position position="498"/>
    </location>
</feature>
<evidence type="ECO:0000256" key="3">
    <source>
        <dbReference type="ARBA" id="ARBA00023180"/>
    </source>
</evidence>
<evidence type="ECO:0000256" key="4">
    <source>
        <dbReference type="PIRSR" id="PIRSR601548-1"/>
    </source>
</evidence>
<feature type="binding site" evidence="9">
    <location>
        <position position="373"/>
    </location>
    <ligand>
        <name>Zn(2+)</name>
        <dbReference type="ChEBI" id="CHEBI:29105"/>
        <label>2</label>
        <note>catalytic</note>
    </ligand>
</feature>
<feature type="disulfide bond" evidence="7">
    <location>
        <begin position="523"/>
        <end position="535"/>
    </location>
</feature>
<dbReference type="InterPro" id="IPR001548">
    <property type="entry name" value="Peptidase_M2"/>
</dbReference>
<keyword evidence="6" id="KW-0479">Metal-binding</keyword>
<dbReference type="EMBL" id="JAGSGD010000001">
    <property type="protein sequence ID" value="MBR7618263.1"/>
    <property type="molecule type" value="Genomic_DNA"/>
</dbReference>
<feature type="binding site" evidence="9">
    <location>
        <position position="369"/>
    </location>
    <ligand>
        <name>Zn(2+)</name>
        <dbReference type="ChEBI" id="CHEBI:29105"/>
        <label>2</label>
        <note>catalytic</note>
    </ligand>
</feature>
<evidence type="ECO:0000313" key="12">
    <source>
        <dbReference type="Proteomes" id="UP000622580"/>
    </source>
</evidence>
<gene>
    <name evidence="11" type="ORF">JKL49_02580</name>
</gene>
<dbReference type="Pfam" id="PF01401">
    <property type="entry name" value="Peptidase_M2"/>
    <property type="match status" value="1"/>
</dbReference>
<feature type="signal peptide" evidence="10">
    <location>
        <begin position="1"/>
        <end position="21"/>
    </location>
</feature>
<evidence type="ECO:0000256" key="2">
    <source>
        <dbReference type="ARBA" id="ARBA00023157"/>
    </source>
</evidence>
<evidence type="ECO:0000313" key="11">
    <source>
        <dbReference type="EMBL" id="MBR7618263.1"/>
    </source>
</evidence>
<dbReference type="PRINTS" id="PR00791">
    <property type="entry name" value="PEPDIPTASEA"/>
</dbReference>
<dbReference type="GO" id="GO:0006508">
    <property type="term" value="P:proteolysis"/>
    <property type="evidence" value="ECO:0007669"/>
    <property type="project" value="InterPro"/>
</dbReference>
<evidence type="ECO:0000256" key="8">
    <source>
        <dbReference type="PIRSR" id="PIRSR601548-6"/>
    </source>
</evidence>
<evidence type="ECO:0000256" key="9">
    <source>
        <dbReference type="PIRSR" id="PIRSR601548-8"/>
    </source>
</evidence>
<feature type="chain" id="PRO_5037189690" evidence="10">
    <location>
        <begin position="22"/>
        <end position="599"/>
    </location>
</feature>
<keyword evidence="2 7" id="KW-1015">Disulfide bond</keyword>
<accession>A0A941D0U2</accession>
<comment type="caution">
    <text evidence="11">The sequence shown here is derived from an EMBL/GenBank/DDBJ whole genome shotgun (WGS) entry which is preliminary data.</text>
</comment>
<dbReference type="RefSeq" id="WP_215338148.1">
    <property type="nucleotide sequence ID" value="NZ_JAGSGD010000001.1"/>
</dbReference>
<keyword evidence="12" id="KW-1185">Reference proteome</keyword>
<feature type="active site" description="Proton donor 2" evidence="8">
    <location>
        <position position="498"/>
    </location>
</feature>
<keyword evidence="3" id="KW-0325">Glycoprotein</keyword>
<feature type="binding site" evidence="6">
    <location>
        <position position="397"/>
    </location>
    <ligand>
        <name>Zn(2+)</name>
        <dbReference type="ChEBI" id="CHEBI:29105"/>
        <label>1</label>
        <note>catalytic</note>
    </ligand>
</feature>
<evidence type="ECO:0000256" key="5">
    <source>
        <dbReference type="PIRSR" id="PIRSR601548-2"/>
    </source>
</evidence>
<keyword evidence="6" id="KW-0862">Zinc</keyword>
<feature type="active site" description="Proton acceptor 2" evidence="8">
    <location>
        <position position="370"/>
    </location>
</feature>
<feature type="binding site" evidence="5">
    <location>
        <position position="209"/>
    </location>
    <ligand>
        <name>chloride</name>
        <dbReference type="ChEBI" id="CHEBI:17996"/>
        <label>1</label>
    </ligand>
</feature>
<dbReference type="PANTHER" id="PTHR10514:SF27">
    <property type="entry name" value="ANGIOTENSIN-CONVERTING ENZYME"/>
    <property type="match status" value="1"/>
</dbReference>
<name>A0A941D0U2_9CAUL</name>
<reference evidence="11" key="1">
    <citation type="submission" date="2021-04" db="EMBL/GenBank/DDBJ databases">
        <title>Draft genome assembly of strain Phenylobacterium sp. 20VBR1 using MiniION and Illumina platforms.</title>
        <authorList>
            <person name="Thomas F.A."/>
            <person name="Krishnan K.P."/>
            <person name="Sinha R.K."/>
        </authorList>
    </citation>
    <scope>NUCLEOTIDE SEQUENCE</scope>
    <source>
        <strain evidence="11">20VBR1</strain>
    </source>
</reference>
<evidence type="ECO:0000256" key="1">
    <source>
        <dbReference type="ARBA" id="ARBA00022729"/>
    </source>
</evidence>
<protein>
    <submittedName>
        <fullName evidence="11">M2 family metallopeptidase</fullName>
    </submittedName>
</protein>
<sequence>MRSQLLAATAVALLAFGPAAAQDVKPTPAQAKAFVDKAEADLAGFNEYASKASWVRATYITEDTQWLEAKSSAEQNVLATGYAKQAAKYDGVAVDPVTARKLKLLKLYLTSPAPDRPGAAAELAALQSKLDSTYSTGKFPYQGKSLTLNDAEDILARSRDPAELKAVWEGWHSIAPPMKADYAKAAALTNEGAKGLGFADTGALWRSNYDMDPDAFAAEIDRLWTQVEPFYRNLHCYVRARLNDKYGDTVQPRTGPIRADLTGNMWAQSWGNIYDVVAPKTAASSYSLDDLLVKHGYTPVKMTQTGEAFYSSLGFAPLPKTFWERSMLERPRDREVTCHASAWDVNDRDDIRIKACLKVNAEDFYTVHHELGHNYYQRAYSDQPFLFKGSANDGFHEAVGDLAGMSALTPTYLNQIGLLDKVPGPEEDIPYLLKMALDKIAFLPFGLMIDKWRWQVFSGQVDQAHYNEAWWKLRNQYQGLAPPGPRPADAFDPAAKYHIAASVPYMRYFLAFNYEFQFQRAACKQMGWKGPLHRCSLYGRKDVGEKLNAMLALGNSQPWQDTLKVYSGETRTDGSAITEYFKPLNVWLIQQNKGEHCGW</sequence>
<dbReference type="AlphaFoldDB" id="A0A941D0U2"/>
<feature type="active site" description="Proton acceptor 1" evidence="4">
    <location>
        <position position="370"/>
    </location>
</feature>
<dbReference type="CDD" id="cd06461">
    <property type="entry name" value="M2_ACE"/>
    <property type="match status" value="1"/>
</dbReference>
<dbReference type="PROSITE" id="PS52011">
    <property type="entry name" value="PEPTIDASE_M2"/>
    <property type="match status" value="1"/>
</dbReference>
<dbReference type="Proteomes" id="UP000622580">
    <property type="component" value="Unassembled WGS sequence"/>
</dbReference>
<organism evidence="11 12">
    <name type="scientific">Phenylobacterium glaciei</name>
    <dbReference type="NCBI Taxonomy" id="2803784"/>
    <lineage>
        <taxon>Bacteria</taxon>
        <taxon>Pseudomonadati</taxon>
        <taxon>Pseudomonadota</taxon>
        <taxon>Alphaproteobacteria</taxon>
        <taxon>Caulobacterales</taxon>
        <taxon>Caulobacteraceae</taxon>
        <taxon>Phenylobacterium</taxon>
    </lineage>
</organism>
<feature type="disulfide bond" evidence="7">
    <location>
        <begin position="338"/>
        <end position="356"/>
    </location>
</feature>
<evidence type="ECO:0000256" key="6">
    <source>
        <dbReference type="PIRSR" id="PIRSR601548-3"/>
    </source>
</evidence>
<dbReference type="GO" id="GO:0008241">
    <property type="term" value="F:peptidyl-dipeptidase activity"/>
    <property type="evidence" value="ECO:0007669"/>
    <property type="project" value="InterPro"/>
</dbReference>
<evidence type="ECO:0000256" key="10">
    <source>
        <dbReference type="SAM" id="SignalP"/>
    </source>
</evidence>
<dbReference type="GO" id="GO:0008237">
    <property type="term" value="F:metallopeptidase activity"/>
    <property type="evidence" value="ECO:0007669"/>
    <property type="project" value="InterPro"/>
</dbReference>
<evidence type="ECO:0000256" key="7">
    <source>
        <dbReference type="PIRSR" id="PIRSR601548-4"/>
    </source>
</evidence>
<dbReference type="SUPFAM" id="SSF55486">
    <property type="entry name" value="Metalloproteases ('zincins'), catalytic domain"/>
    <property type="match status" value="1"/>
</dbReference>
<dbReference type="Gene3D" id="1.10.1370.30">
    <property type="match status" value="2"/>
</dbReference>
<dbReference type="GO" id="GO:0016020">
    <property type="term" value="C:membrane"/>
    <property type="evidence" value="ECO:0007669"/>
    <property type="project" value="InterPro"/>
</dbReference>
<feature type="binding site" evidence="9">
    <location>
        <position position="397"/>
    </location>
    <ligand>
        <name>Zn(2+)</name>
        <dbReference type="ChEBI" id="CHEBI:29105"/>
        <label>2</label>
        <note>catalytic</note>
    </ligand>
</feature>
<dbReference type="PANTHER" id="PTHR10514">
    <property type="entry name" value="ANGIOTENSIN-CONVERTING ENZYME"/>
    <property type="match status" value="1"/>
</dbReference>
<proteinExistence type="predicted"/>
<feature type="binding site" evidence="6">
    <location>
        <position position="369"/>
    </location>
    <ligand>
        <name>Zn(2+)</name>
        <dbReference type="ChEBI" id="CHEBI:29105"/>
        <label>1</label>
        <note>catalytic</note>
    </ligand>
</feature>